<keyword evidence="2" id="KW-1185">Reference proteome</keyword>
<evidence type="ECO:0000313" key="1">
    <source>
        <dbReference type="EMBL" id="MBB2969085.1"/>
    </source>
</evidence>
<dbReference type="EMBL" id="JACHVP010000005">
    <property type="protein sequence ID" value="MBB2969085.1"/>
    <property type="molecule type" value="Genomic_DNA"/>
</dbReference>
<evidence type="ECO:0000313" key="2">
    <source>
        <dbReference type="Proteomes" id="UP000538196"/>
    </source>
</evidence>
<comment type="caution">
    <text evidence="1">The sequence shown here is derived from an EMBL/GenBank/DDBJ whole genome shotgun (WGS) entry which is preliminary data.</text>
</comment>
<dbReference type="AlphaFoldDB" id="A0A7W4UZG3"/>
<proteinExistence type="predicted"/>
<gene>
    <name evidence="1" type="ORF">FHX33_003867</name>
</gene>
<accession>A0A7W4UZG3</accession>
<protein>
    <submittedName>
        <fullName evidence="1">Uncharacterized protein</fullName>
    </submittedName>
</protein>
<reference evidence="1 2" key="1">
    <citation type="submission" date="2020-08" db="EMBL/GenBank/DDBJ databases">
        <title>Sequencing the genomes of 1000 actinobacteria strains.</title>
        <authorList>
            <person name="Klenk H.-P."/>
        </authorList>
    </citation>
    <scope>NUCLEOTIDE SEQUENCE [LARGE SCALE GENOMIC DNA]</scope>
    <source>
        <strain evidence="1 2">DSM 20146</strain>
    </source>
</reference>
<organism evidence="1 2">
    <name type="scientific">Leifsonia aquatica</name>
    <name type="common">Corynebacterium aquaticum</name>
    <dbReference type="NCBI Taxonomy" id="144185"/>
    <lineage>
        <taxon>Bacteria</taxon>
        <taxon>Bacillati</taxon>
        <taxon>Actinomycetota</taxon>
        <taxon>Actinomycetes</taxon>
        <taxon>Micrococcales</taxon>
        <taxon>Microbacteriaceae</taxon>
        <taxon>Leifsonia</taxon>
    </lineage>
</organism>
<name>A0A7W4UZG3_LEIAQ</name>
<sequence>MAATVCVASTLCGCTGGLATDSGERLSRKEPAPSTVPSLAINDVKIAPASYEWVIGGKPQKFQAAADQNDVNLQDILVPGNTPLIVLGSSARPSQLVITSFSNLDPLSGAPTDSDAHELDCLHPDDPCRTSIATVSIQMRPTLPDHARIVVVHVGYWDESPASAGLTLDSASWGVRLIQGGED</sequence>
<dbReference type="Proteomes" id="UP000538196">
    <property type="component" value="Unassembled WGS sequence"/>
</dbReference>
<dbReference type="RefSeq" id="WP_155829052.1">
    <property type="nucleotide sequence ID" value="NZ_JACHVP010000005.1"/>
</dbReference>